<evidence type="ECO:0000256" key="2">
    <source>
        <dbReference type="ARBA" id="ARBA00022679"/>
    </source>
</evidence>
<feature type="region of interest" description="Disordered" evidence="9">
    <location>
        <begin position="514"/>
        <end position="555"/>
    </location>
</feature>
<keyword evidence="2 7" id="KW-0808">Transferase</keyword>
<evidence type="ECO:0000256" key="9">
    <source>
        <dbReference type="SAM" id="MobiDB-lite"/>
    </source>
</evidence>
<keyword evidence="14" id="KW-1185">Reference proteome</keyword>
<gene>
    <name evidence="7" type="primary">pcnB</name>
    <name evidence="13" type="ORF">ATI02_4158</name>
</gene>
<feature type="compositionally biased region" description="Basic residues" evidence="9">
    <location>
        <begin position="532"/>
        <end position="546"/>
    </location>
</feature>
<dbReference type="PANTHER" id="PTHR43051">
    <property type="entry name" value="POLYNUCLEOTIDE ADENYLYLTRANSFERASE FAMILY PROTEIN"/>
    <property type="match status" value="1"/>
</dbReference>
<reference evidence="13 14" key="1">
    <citation type="submission" date="2017-11" db="EMBL/GenBank/DDBJ databases">
        <title>Genome sequencing of a diverse group of Pseudomonas species.</title>
        <authorList>
            <person name="Loper J."/>
        </authorList>
    </citation>
    <scope>NUCLEOTIDE SEQUENCE [LARGE SCALE GENOMIC DNA]</scope>
    <source>
        <strain evidence="13 14">LMG 25716</strain>
    </source>
</reference>
<keyword evidence="5 7" id="KW-0694">RNA-binding</keyword>
<comment type="catalytic activity">
    <reaction evidence="7">
        <text>RNA(n) + ATP = RNA(n)-3'-adenine ribonucleotide + diphosphate</text>
        <dbReference type="Rhea" id="RHEA:11332"/>
        <dbReference type="Rhea" id="RHEA-COMP:14527"/>
        <dbReference type="Rhea" id="RHEA-COMP:17347"/>
        <dbReference type="ChEBI" id="CHEBI:30616"/>
        <dbReference type="ChEBI" id="CHEBI:33019"/>
        <dbReference type="ChEBI" id="CHEBI:140395"/>
        <dbReference type="ChEBI" id="CHEBI:173115"/>
        <dbReference type="EC" id="2.7.7.19"/>
    </reaction>
</comment>
<feature type="compositionally biased region" description="Basic and acidic residues" evidence="9">
    <location>
        <begin position="514"/>
        <end position="527"/>
    </location>
</feature>
<feature type="domain" description="Poly A polymerase head" evidence="10">
    <location>
        <begin position="144"/>
        <end position="277"/>
    </location>
</feature>
<dbReference type="SUPFAM" id="SSF81301">
    <property type="entry name" value="Nucleotidyltransferase"/>
    <property type="match status" value="1"/>
</dbReference>
<feature type="active site" evidence="7">
    <location>
        <position position="246"/>
    </location>
</feature>
<dbReference type="InterPro" id="IPR052191">
    <property type="entry name" value="tRNA_ntf/polyA_polymerase_I"/>
</dbReference>
<dbReference type="InterPro" id="IPR010206">
    <property type="entry name" value="PolA_pol_I"/>
</dbReference>
<dbReference type="Pfam" id="PF01743">
    <property type="entry name" value="PolyA_pol"/>
    <property type="match status" value="1"/>
</dbReference>
<dbReference type="InterPro" id="IPR032828">
    <property type="entry name" value="PolyA_RNA-bd"/>
</dbReference>
<proteinExistence type="inferred from homology"/>
<evidence type="ECO:0000256" key="7">
    <source>
        <dbReference type="HAMAP-Rule" id="MF_00957"/>
    </source>
</evidence>
<feature type="active site" evidence="7">
    <location>
        <position position="164"/>
    </location>
</feature>
<dbReference type="NCBIfam" id="TIGR01942">
    <property type="entry name" value="pcnB"/>
    <property type="match status" value="1"/>
</dbReference>
<comment type="caution">
    <text evidence="13">The sequence shown here is derived from an EMBL/GenBank/DDBJ whole genome shotgun (WGS) entry which is preliminary data.</text>
</comment>
<dbReference type="PANTHER" id="PTHR43051:SF1">
    <property type="entry name" value="POLYNUCLEOTIDE ADENYLYLTRANSFERASE FAMILY PROTEIN"/>
    <property type="match status" value="1"/>
</dbReference>
<dbReference type="Pfam" id="PF12627">
    <property type="entry name" value="PolyA_pol_RNAbd"/>
    <property type="match status" value="1"/>
</dbReference>
<name>A0ABX4Q351_9PSED</name>
<protein>
    <recommendedName>
        <fullName evidence="7">Poly(A) polymerase I</fullName>
        <shortName evidence="7">PAP I</shortName>
        <ecNumber evidence="7">2.7.7.19</ecNumber>
    </recommendedName>
</protein>
<comment type="function">
    <text evidence="7">Adds poly(A) tail to the 3' end of many RNAs, which usually targets these RNAs for decay. Plays a significant role in the global control of gene expression, through influencing the rate of transcript degradation, and in the general RNA quality control.</text>
</comment>
<dbReference type="Gene3D" id="3.30.460.10">
    <property type="entry name" value="Beta Polymerase, domain 2"/>
    <property type="match status" value="1"/>
</dbReference>
<comment type="similarity">
    <text evidence="7 8">Belongs to the tRNA nucleotidyltransferase/poly(A) polymerase family.</text>
</comment>
<dbReference type="InterPro" id="IPR002646">
    <property type="entry name" value="PolA_pol_head_dom"/>
</dbReference>
<evidence type="ECO:0000256" key="1">
    <source>
        <dbReference type="ARBA" id="ARBA00022664"/>
    </source>
</evidence>
<evidence type="ECO:0000259" key="12">
    <source>
        <dbReference type="Pfam" id="PF12627"/>
    </source>
</evidence>
<evidence type="ECO:0000256" key="6">
    <source>
        <dbReference type="ARBA" id="ARBA00023163"/>
    </source>
</evidence>
<sequence length="555" mass="63213">MARALNKNKKPESIIKRARNYFLGSFGSPCSFSRPENPAVLPSSTLAACGLQLKSAVSYTIPRLNARICAHHAVILWYGRTFLQTVHPMLKKLFQSFRTPVRRTQHIRSTPEVLNSGQHSLQKTQFSRYAVNIVERLQGAGYQAYLVGGCVRDMLLGITPKDFDVATSATPEQVRAEFRNARIIGRRFKLVHIHFGREIIEVATFRANHPLNEDDEDSNQSSRNESGRILRDNVYGTLEEDAQRRDFTINALYYDPVSERILDYANGVHDIRNHLIRLIGDPKQRYQEDPVRMLRAVRFAAKLNFGIEKHTVQPIRELAPMLREIPSARLFEEVLKLFLSGHGAITFEMLVDLQLFEPLFPASADALEYNPEYTHTLISEALTNTDLRIKQNKPVTPAFLFAAMLWPALPARVLRLQERGMPPIPAMQEAAHELIAEQCQRIAIPKRFTMPIREIWDMQERLPRRSGKRADLLLDNPRFRAGYDFLLLRESAGEQTDGLGEWWTDYQDANDSERRDMIRDLSGKGDDASGAPRKRRRSSGSKRKRTAGAPSASGE</sequence>
<evidence type="ECO:0000256" key="8">
    <source>
        <dbReference type="RuleBase" id="RU003953"/>
    </source>
</evidence>
<evidence type="ECO:0000259" key="10">
    <source>
        <dbReference type="Pfam" id="PF01743"/>
    </source>
</evidence>
<keyword evidence="4 7" id="KW-0067">ATP-binding</keyword>
<dbReference type="Gene3D" id="1.10.3090.10">
    <property type="entry name" value="cca-adding enzyme, domain 2"/>
    <property type="match status" value="1"/>
</dbReference>
<evidence type="ECO:0000256" key="5">
    <source>
        <dbReference type="ARBA" id="ARBA00022884"/>
    </source>
</evidence>
<dbReference type="InterPro" id="IPR043519">
    <property type="entry name" value="NT_sf"/>
</dbReference>
<evidence type="ECO:0000313" key="13">
    <source>
        <dbReference type="EMBL" id="PKA71193.1"/>
    </source>
</evidence>
<evidence type="ECO:0000256" key="4">
    <source>
        <dbReference type="ARBA" id="ARBA00022840"/>
    </source>
</evidence>
<feature type="domain" description="tRNA nucleotidyltransferase/poly(A) polymerase RNA and SrmB- binding" evidence="12">
    <location>
        <begin position="304"/>
        <end position="365"/>
    </location>
</feature>
<dbReference type="CDD" id="cd05398">
    <property type="entry name" value="NT_ClassII-CCAase"/>
    <property type="match status" value="1"/>
</dbReference>
<keyword evidence="3 7" id="KW-0547">Nucleotide-binding</keyword>
<feature type="domain" description="Polymerase A arginine-rich C-terminal" evidence="11">
    <location>
        <begin position="420"/>
        <end position="537"/>
    </location>
</feature>
<feature type="active site" evidence="7">
    <location>
        <position position="162"/>
    </location>
</feature>
<dbReference type="Pfam" id="PF12626">
    <property type="entry name" value="PolyA_pol_arg_C"/>
    <property type="match status" value="1"/>
</dbReference>
<dbReference type="EMBL" id="PHHE01000001">
    <property type="protein sequence ID" value="PKA71193.1"/>
    <property type="molecule type" value="Genomic_DNA"/>
</dbReference>
<dbReference type="InterPro" id="IPR025866">
    <property type="entry name" value="PolyA_pol_arg_C_dom"/>
</dbReference>
<dbReference type="SUPFAM" id="SSF81891">
    <property type="entry name" value="Poly A polymerase C-terminal region-like"/>
    <property type="match status" value="1"/>
</dbReference>
<organism evidence="13 14">
    <name type="scientific">Pseudomonas baetica</name>
    <dbReference type="NCBI Taxonomy" id="674054"/>
    <lineage>
        <taxon>Bacteria</taxon>
        <taxon>Pseudomonadati</taxon>
        <taxon>Pseudomonadota</taxon>
        <taxon>Gammaproteobacteria</taxon>
        <taxon>Pseudomonadales</taxon>
        <taxon>Pseudomonadaceae</taxon>
        <taxon>Pseudomonas</taxon>
    </lineage>
</organism>
<dbReference type="EC" id="2.7.7.19" evidence="7"/>
<evidence type="ECO:0000313" key="14">
    <source>
        <dbReference type="Proteomes" id="UP000232455"/>
    </source>
</evidence>
<accession>A0ABX4Q351</accession>
<evidence type="ECO:0000256" key="3">
    <source>
        <dbReference type="ARBA" id="ARBA00022741"/>
    </source>
</evidence>
<evidence type="ECO:0000259" key="11">
    <source>
        <dbReference type="Pfam" id="PF12626"/>
    </source>
</evidence>
<dbReference type="Proteomes" id="UP000232455">
    <property type="component" value="Unassembled WGS sequence"/>
</dbReference>
<keyword evidence="6 7" id="KW-0804">Transcription</keyword>
<keyword evidence="1 7" id="KW-0507">mRNA processing</keyword>
<dbReference type="HAMAP" id="MF_00957">
    <property type="entry name" value="PolyA_pol"/>
    <property type="match status" value="1"/>
</dbReference>